<keyword evidence="1" id="KW-0677">Repeat</keyword>
<dbReference type="AlphaFoldDB" id="A0ABD0LZF8"/>
<dbReference type="FunFam" id="1.10.238.10:FF:000003">
    <property type="entry name" value="Calmodulin A"/>
    <property type="match status" value="1"/>
</dbReference>
<proteinExistence type="predicted"/>
<name>A0ABD0LZF8_9CAEN</name>
<reference evidence="3 4" key="1">
    <citation type="journal article" date="2023" name="Sci. Data">
        <title>Genome assembly of the Korean intertidal mud-creeper Batillaria attramentaria.</title>
        <authorList>
            <person name="Patra A.K."/>
            <person name="Ho P.T."/>
            <person name="Jun S."/>
            <person name="Lee S.J."/>
            <person name="Kim Y."/>
            <person name="Won Y.J."/>
        </authorList>
    </citation>
    <scope>NUCLEOTIDE SEQUENCE [LARGE SCALE GENOMIC DNA]</scope>
    <source>
        <strain evidence="3">Wonlab-2016</strain>
    </source>
</reference>
<comment type="caution">
    <text evidence="3">The sequence shown here is derived from an EMBL/GenBank/DDBJ whole genome shotgun (WGS) entry which is preliminary data.</text>
</comment>
<dbReference type="Gene3D" id="1.10.238.10">
    <property type="entry name" value="EF-hand"/>
    <property type="match status" value="2"/>
</dbReference>
<dbReference type="Proteomes" id="UP001519460">
    <property type="component" value="Unassembled WGS sequence"/>
</dbReference>
<dbReference type="PANTHER" id="PTHR23048:SF0">
    <property type="entry name" value="CALMODULIN LIKE 3"/>
    <property type="match status" value="1"/>
</dbReference>
<accession>A0ABD0LZF8</accession>
<evidence type="ECO:0000313" key="4">
    <source>
        <dbReference type="Proteomes" id="UP001519460"/>
    </source>
</evidence>
<protein>
    <recommendedName>
        <fullName evidence="2">EF-hand domain-containing protein</fullName>
    </recommendedName>
</protein>
<dbReference type="InterPro" id="IPR002048">
    <property type="entry name" value="EF_hand_dom"/>
</dbReference>
<dbReference type="PROSITE" id="PS50222">
    <property type="entry name" value="EF_HAND_2"/>
    <property type="match status" value="2"/>
</dbReference>
<dbReference type="SMART" id="SM00054">
    <property type="entry name" value="EFh"/>
    <property type="match status" value="2"/>
</dbReference>
<feature type="domain" description="EF-hand" evidence="2">
    <location>
        <begin position="118"/>
        <end position="151"/>
    </location>
</feature>
<dbReference type="EMBL" id="JACVVK020000013">
    <property type="protein sequence ID" value="KAK7504772.1"/>
    <property type="molecule type" value="Genomic_DNA"/>
</dbReference>
<sequence length="151" mass="17123">MTVHQAKQAFKKEELQEAFTMHCAPDNTIPTSKLGVVIRSIGRAPTESQLRTLTTEFENRGKRSLTLQEVDAILTKYEFAPETSENLREAFRIFDKEGNGMINASELRHILCNLGEKLTDEEVDEMIREADITGDGQVNYNEFVKVMENGL</sequence>
<evidence type="ECO:0000256" key="1">
    <source>
        <dbReference type="ARBA" id="ARBA00022737"/>
    </source>
</evidence>
<dbReference type="CDD" id="cd00051">
    <property type="entry name" value="EFh"/>
    <property type="match status" value="1"/>
</dbReference>
<dbReference type="PANTHER" id="PTHR23048">
    <property type="entry name" value="MYOSIN LIGHT CHAIN 1, 3"/>
    <property type="match status" value="1"/>
</dbReference>
<gene>
    <name evidence="3" type="ORF">BaRGS_00003800</name>
</gene>
<organism evidence="3 4">
    <name type="scientific">Batillaria attramentaria</name>
    <dbReference type="NCBI Taxonomy" id="370345"/>
    <lineage>
        <taxon>Eukaryota</taxon>
        <taxon>Metazoa</taxon>
        <taxon>Spiralia</taxon>
        <taxon>Lophotrochozoa</taxon>
        <taxon>Mollusca</taxon>
        <taxon>Gastropoda</taxon>
        <taxon>Caenogastropoda</taxon>
        <taxon>Sorbeoconcha</taxon>
        <taxon>Cerithioidea</taxon>
        <taxon>Batillariidae</taxon>
        <taxon>Batillaria</taxon>
    </lineage>
</organism>
<dbReference type="Pfam" id="PF13499">
    <property type="entry name" value="EF-hand_7"/>
    <property type="match status" value="1"/>
</dbReference>
<evidence type="ECO:0000313" key="3">
    <source>
        <dbReference type="EMBL" id="KAK7504772.1"/>
    </source>
</evidence>
<dbReference type="InterPro" id="IPR011992">
    <property type="entry name" value="EF-hand-dom_pair"/>
</dbReference>
<feature type="domain" description="EF-hand" evidence="2">
    <location>
        <begin position="82"/>
        <end position="117"/>
    </location>
</feature>
<dbReference type="InterPro" id="IPR050230">
    <property type="entry name" value="CALM/Myosin/TropC-like"/>
</dbReference>
<evidence type="ECO:0000259" key="2">
    <source>
        <dbReference type="PROSITE" id="PS50222"/>
    </source>
</evidence>
<dbReference type="SUPFAM" id="SSF47473">
    <property type="entry name" value="EF-hand"/>
    <property type="match status" value="1"/>
</dbReference>
<keyword evidence="4" id="KW-1185">Reference proteome</keyword>